<dbReference type="InterPro" id="IPR011042">
    <property type="entry name" value="6-blade_b-propeller_TolB-like"/>
</dbReference>
<dbReference type="AlphaFoldDB" id="A0A1G6WT94"/>
<dbReference type="SUPFAM" id="SSF50952">
    <property type="entry name" value="Soluble quinoprotein glucose dehydrogenase"/>
    <property type="match status" value="1"/>
</dbReference>
<dbReference type="STRING" id="265719.SAMN04488509_105127"/>
<feature type="domain" description="Glucose/Sorbosone dehydrogenase" evidence="1">
    <location>
        <begin position="33"/>
        <end position="360"/>
    </location>
</feature>
<accession>A0A1G6WT94</accession>
<dbReference type="Pfam" id="PF07995">
    <property type="entry name" value="GSDH"/>
    <property type="match status" value="1"/>
</dbReference>
<dbReference type="Proteomes" id="UP000199603">
    <property type="component" value="Unassembled WGS sequence"/>
</dbReference>
<protein>
    <submittedName>
        <fullName evidence="2">Glucose/arabinose dehydrogenase, beta-propeller fold</fullName>
    </submittedName>
</protein>
<evidence type="ECO:0000313" key="2">
    <source>
        <dbReference type="EMBL" id="SDD68316.1"/>
    </source>
</evidence>
<gene>
    <name evidence="2" type="ORF">SAMN04488509_105127</name>
</gene>
<evidence type="ECO:0000313" key="3">
    <source>
        <dbReference type="Proteomes" id="UP000199603"/>
    </source>
</evidence>
<dbReference type="PANTHER" id="PTHR19328">
    <property type="entry name" value="HEDGEHOG-INTERACTING PROTEIN"/>
    <property type="match status" value="1"/>
</dbReference>
<dbReference type="InterPro" id="IPR012938">
    <property type="entry name" value="Glc/Sorbosone_DH"/>
</dbReference>
<dbReference type="Gene3D" id="2.120.10.30">
    <property type="entry name" value="TolB, C-terminal domain"/>
    <property type="match status" value="1"/>
</dbReference>
<dbReference type="OrthoDB" id="9770043at2"/>
<dbReference type="PANTHER" id="PTHR19328:SF75">
    <property type="entry name" value="ALDOSE SUGAR DEHYDROGENASE YLII"/>
    <property type="match status" value="1"/>
</dbReference>
<proteinExistence type="predicted"/>
<evidence type="ECO:0000259" key="1">
    <source>
        <dbReference type="Pfam" id="PF07995"/>
    </source>
</evidence>
<keyword evidence="3" id="KW-1185">Reference proteome</keyword>
<sequence>MRSGLLMLLALLFAPSTRSETAELRVETLAEGLELPSSVAELPDGRLLVSERAGRLRLWTPAGLSAPLAGLPKVRFAGQGGLLEVLPDRDFADNRAVYLSYAAGSRRANGTRLARATLGEAGLVDLREIFVARPDKPTDAHFGGRMAQLADGSLVLTLGDGFSLRESAQDLRSHLGKLVRVNPDGSVPADNPFVGREDALPEIYSLGHRNVQGIAFDPARATLWSHEHGPRGGDELNRIEPGQNYGWPVTTAGLDYSGAQISPFIDYPGMRAPVHGWTPSIAPSSLAVYRGSAFAQWQNDLLVTALAGRALHRLRLDADGRVQEEEVLLRDLGERLRDVRVDAQGRVLVLTDGARARLLRLSPAP</sequence>
<reference evidence="2 3" key="1">
    <citation type="submission" date="2016-10" db="EMBL/GenBank/DDBJ databases">
        <authorList>
            <person name="de Groot N.N."/>
        </authorList>
    </citation>
    <scope>NUCLEOTIDE SEQUENCE [LARGE SCALE GENOMIC DNA]</scope>
    <source>
        <strain evidence="2 3">DSM 16957</strain>
    </source>
</reference>
<organism evidence="2 3">
    <name type="scientific">Aquimonas voraii</name>
    <dbReference type="NCBI Taxonomy" id="265719"/>
    <lineage>
        <taxon>Bacteria</taxon>
        <taxon>Pseudomonadati</taxon>
        <taxon>Pseudomonadota</taxon>
        <taxon>Gammaproteobacteria</taxon>
        <taxon>Lysobacterales</taxon>
        <taxon>Lysobacteraceae</taxon>
        <taxon>Aquimonas</taxon>
    </lineage>
</organism>
<name>A0A1G6WT94_9GAMM</name>
<dbReference type="RefSeq" id="WP_091242326.1">
    <property type="nucleotide sequence ID" value="NZ_FNAG01000005.1"/>
</dbReference>
<dbReference type="EMBL" id="FNAG01000005">
    <property type="protein sequence ID" value="SDD68316.1"/>
    <property type="molecule type" value="Genomic_DNA"/>
</dbReference>
<dbReference type="InterPro" id="IPR011041">
    <property type="entry name" value="Quinoprot_gluc/sorb_DH_b-prop"/>
</dbReference>